<reference evidence="1" key="2">
    <citation type="journal article" date="2015" name="Data Brief">
        <title>Shoot transcriptome of the giant reed, Arundo donax.</title>
        <authorList>
            <person name="Barrero R.A."/>
            <person name="Guerrero F.D."/>
            <person name="Moolhuijzen P."/>
            <person name="Goolsby J.A."/>
            <person name="Tidwell J."/>
            <person name="Bellgard S.E."/>
            <person name="Bellgard M.I."/>
        </authorList>
    </citation>
    <scope>NUCLEOTIDE SEQUENCE</scope>
    <source>
        <tissue evidence="1">Shoot tissue taken approximately 20 cm above the soil surface</tissue>
    </source>
</reference>
<dbReference type="AlphaFoldDB" id="A0A0A9BFV0"/>
<reference evidence="1" key="1">
    <citation type="submission" date="2014-09" db="EMBL/GenBank/DDBJ databases">
        <authorList>
            <person name="Magalhaes I.L.F."/>
            <person name="Oliveira U."/>
            <person name="Santos F.R."/>
            <person name="Vidigal T.H.D.A."/>
            <person name="Brescovit A.D."/>
            <person name="Santos A.J."/>
        </authorList>
    </citation>
    <scope>NUCLEOTIDE SEQUENCE</scope>
    <source>
        <tissue evidence="1">Shoot tissue taken approximately 20 cm above the soil surface</tissue>
    </source>
</reference>
<sequence>MLVQLLSLGFTHLGPSLPSPS</sequence>
<accession>A0A0A9BFV0</accession>
<proteinExistence type="predicted"/>
<evidence type="ECO:0000313" key="1">
    <source>
        <dbReference type="EMBL" id="JAD62216.1"/>
    </source>
</evidence>
<name>A0A0A9BFV0_ARUDO</name>
<protein>
    <submittedName>
        <fullName evidence="1">Uncharacterized protein</fullName>
    </submittedName>
</protein>
<organism evidence="1">
    <name type="scientific">Arundo donax</name>
    <name type="common">Giant reed</name>
    <name type="synonym">Donax arundinaceus</name>
    <dbReference type="NCBI Taxonomy" id="35708"/>
    <lineage>
        <taxon>Eukaryota</taxon>
        <taxon>Viridiplantae</taxon>
        <taxon>Streptophyta</taxon>
        <taxon>Embryophyta</taxon>
        <taxon>Tracheophyta</taxon>
        <taxon>Spermatophyta</taxon>
        <taxon>Magnoliopsida</taxon>
        <taxon>Liliopsida</taxon>
        <taxon>Poales</taxon>
        <taxon>Poaceae</taxon>
        <taxon>PACMAD clade</taxon>
        <taxon>Arundinoideae</taxon>
        <taxon>Arundineae</taxon>
        <taxon>Arundo</taxon>
    </lineage>
</organism>
<dbReference type="EMBL" id="GBRH01235679">
    <property type="protein sequence ID" value="JAD62216.1"/>
    <property type="molecule type" value="Transcribed_RNA"/>
</dbReference>